<dbReference type="Proteomes" id="UP000522864">
    <property type="component" value="Unassembled WGS sequence"/>
</dbReference>
<evidence type="ECO:0000313" key="3">
    <source>
        <dbReference type="Proteomes" id="UP000522864"/>
    </source>
</evidence>
<dbReference type="RefSeq" id="WP_103498655.1">
    <property type="nucleotide sequence ID" value="NZ_JACAQA010000005.1"/>
</dbReference>
<name>A0A7Y7WPM2_9PSED</name>
<feature type="chain" id="PRO_5030834354" evidence="1">
    <location>
        <begin position="22"/>
        <end position="81"/>
    </location>
</feature>
<organism evidence="2 3">
    <name type="scientific">Pseudomonas gingeri</name>
    <dbReference type="NCBI Taxonomy" id="117681"/>
    <lineage>
        <taxon>Bacteria</taxon>
        <taxon>Pseudomonadati</taxon>
        <taxon>Pseudomonadota</taxon>
        <taxon>Gammaproteobacteria</taxon>
        <taxon>Pseudomonadales</taxon>
        <taxon>Pseudomonadaceae</taxon>
        <taxon>Pseudomonas</taxon>
    </lineage>
</organism>
<reference evidence="2 3" key="1">
    <citation type="submission" date="2020-04" db="EMBL/GenBank/DDBJ databases">
        <title>Molecular characterization of pseudomonads from Agaricus bisporus reveal novel blotch 2 pathogens in Western Europe.</title>
        <authorList>
            <person name="Taparia T."/>
            <person name="Krijger M."/>
            <person name="Haynes E."/>
            <person name="Elpinstone J.G."/>
            <person name="Noble R."/>
            <person name="Van Der Wolf J."/>
        </authorList>
    </citation>
    <scope>NUCLEOTIDE SEQUENCE [LARGE SCALE GENOMIC DNA]</scope>
    <source>
        <strain evidence="2 3">G9001</strain>
    </source>
</reference>
<proteinExistence type="predicted"/>
<gene>
    <name evidence="2" type="ORF">HX830_10055</name>
</gene>
<sequence>MKLLSALLSVTLLSVPVSAFAEGGSSRVTARMQAQRDESMARFLEREDAKAIVTAQQAAKARLAARIAGSAPAEERSVDQP</sequence>
<feature type="signal peptide" evidence="1">
    <location>
        <begin position="1"/>
        <end position="21"/>
    </location>
</feature>
<dbReference type="AlphaFoldDB" id="A0A7Y7WPM2"/>
<dbReference type="NCBIfam" id="NF041599">
    <property type="entry name" value="reg_PtrA_PA2808"/>
    <property type="match status" value="1"/>
</dbReference>
<evidence type="ECO:0000256" key="1">
    <source>
        <dbReference type="SAM" id="SignalP"/>
    </source>
</evidence>
<keyword evidence="1" id="KW-0732">Signal</keyword>
<evidence type="ECO:0000313" key="2">
    <source>
        <dbReference type="EMBL" id="NWB85223.1"/>
    </source>
</evidence>
<dbReference type="EMBL" id="JACAQA010000005">
    <property type="protein sequence ID" value="NWB85223.1"/>
    <property type="molecule type" value="Genomic_DNA"/>
</dbReference>
<comment type="caution">
    <text evidence="2">The sequence shown here is derived from an EMBL/GenBank/DDBJ whole genome shotgun (WGS) entry which is preliminary data.</text>
</comment>
<protein>
    <submittedName>
        <fullName evidence="2">Uncharacterized protein</fullName>
    </submittedName>
</protein>
<accession>A0A7Y7WPM2</accession>